<name>A0A9D1HC29_9FIRM</name>
<dbReference type="GO" id="GO:0043190">
    <property type="term" value="C:ATP-binding cassette (ABC) transporter complex"/>
    <property type="evidence" value="ECO:0007669"/>
    <property type="project" value="TreeGrafter"/>
</dbReference>
<evidence type="ECO:0000313" key="12">
    <source>
        <dbReference type="EMBL" id="HIT99119.1"/>
    </source>
</evidence>
<organism evidence="12 13">
    <name type="scientific">Candidatus Allocopromorpha excrementavium</name>
    <dbReference type="NCBI Taxonomy" id="2840741"/>
    <lineage>
        <taxon>Bacteria</taxon>
        <taxon>Bacillati</taxon>
        <taxon>Bacillota</taxon>
        <taxon>Clostridia</taxon>
        <taxon>Eubacteriales</taxon>
        <taxon>Eubacteriaceae</taxon>
        <taxon>Eubacteriaceae incertae sedis</taxon>
        <taxon>Candidatus Allocopromorpha</taxon>
    </lineage>
</organism>
<dbReference type="NCBIfam" id="TIGR01166">
    <property type="entry name" value="cbiO"/>
    <property type="match status" value="1"/>
</dbReference>
<evidence type="ECO:0000256" key="10">
    <source>
        <dbReference type="RuleBase" id="RU364103"/>
    </source>
</evidence>
<dbReference type="PANTHER" id="PTHR43553">
    <property type="entry name" value="HEAVY METAL TRANSPORTER"/>
    <property type="match status" value="1"/>
</dbReference>
<dbReference type="CDD" id="cd03225">
    <property type="entry name" value="ABC_cobalt_CbiO_domain1"/>
    <property type="match status" value="1"/>
</dbReference>
<evidence type="ECO:0000256" key="1">
    <source>
        <dbReference type="ARBA" id="ARBA00004202"/>
    </source>
</evidence>
<accession>A0A9D1HC29</accession>
<comment type="function">
    <text evidence="9">Probably part of an ABC transporter complex. Responsible for energy coupling to the transport system.</text>
</comment>
<protein>
    <recommendedName>
        <fullName evidence="10">ABC transporter ATP-binding protein</fullName>
    </recommendedName>
</protein>
<dbReference type="FunFam" id="3.40.50.300:FF:000224">
    <property type="entry name" value="Energy-coupling factor transporter ATP-binding protein EcfA"/>
    <property type="match status" value="1"/>
</dbReference>
<dbReference type="InterPro" id="IPR050095">
    <property type="entry name" value="ECF_ABC_transporter_ATP-bd"/>
</dbReference>
<proteinExistence type="inferred from homology"/>
<evidence type="ECO:0000256" key="8">
    <source>
        <dbReference type="ARBA" id="ARBA00023136"/>
    </source>
</evidence>
<dbReference type="AlphaFoldDB" id="A0A9D1HC29"/>
<dbReference type="PANTHER" id="PTHR43553:SF24">
    <property type="entry name" value="ENERGY-COUPLING FACTOR TRANSPORTER ATP-BINDING PROTEIN ECFA1"/>
    <property type="match status" value="1"/>
</dbReference>
<dbReference type="Pfam" id="PF00005">
    <property type="entry name" value="ABC_tran"/>
    <property type="match status" value="1"/>
</dbReference>
<dbReference type="GO" id="GO:0006824">
    <property type="term" value="P:cobalt ion transport"/>
    <property type="evidence" value="ECO:0007669"/>
    <property type="project" value="InterPro"/>
</dbReference>
<gene>
    <name evidence="12" type="ORF">IAD12_02565</name>
</gene>
<reference evidence="12" key="2">
    <citation type="journal article" date="2021" name="PeerJ">
        <title>Extensive microbial diversity within the chicken gut microbiome revealed by metagenomics and culture.</title>
        <authorList>
            <person name="Gilroy R."/>
            <person name="Ravi A."/>
            <person name="Getino M."/>
            <person name="Pursley I."/>
            <person name="Horton D.L."/>
            <person name="Alikhan N.F."/>
            <person name="Baker D."/>
            <person name="Gharbi K."/>
            <person name="Hall N."/>
            <person name="Watson M."/>
            <person name="Adriaenssens E.M."/>
            <person name="Foster-Nyarko E."/>
            <person name="Jarju S."/>
            <person name="Secka A."/>
            <person name="Antonio M."/>
            <person name="Oren A."/>
            <person name="Chaudhuri R.R."/>
            <person name="La Ragione R."/>
            <person name="Hildebrand F."/>
            <person name="Pallen M.J."/>
        </authorList>
    </citation>
    <scope>NUCLEOTIDE SEQUENCE</scope>
    <source>
        <strain evidence="12">CHK176-22527</strain>
    </source>
</reference>
<dbReference type="SUPFAM" id="SSF52540">
    <property type="entry name" value="P-loop containing nucleoside triphosphate hydrolases"/>
    <property type="match status" value="1"/>
</dbReference>
<keyword evidence="7" id="KW-1278">Translocase</keyword>
<dbReference type="InterPro" id="IPR003439">
    <property type="entry name" value="ABC_transporter-like_ATP-bd"/>
</dbReference>
<keyword evidence="8 10" id="KW-0472">Membrane</keyword>
<keyword evidence="5 10" id="KW-0547">Nucleotide-binding</keyword>
<dbReference type="PROSITE" id="PS00211">
    <property type="entry name" value="ABC_TRANSPORTER_1"/>
    <property type="match status" value="1"/>
</dbReference>
<evidence type="ECO:0000256" key="2">
    <source>
        <dbReference type="ARBA" id="ARBA00005417"/>
    </source>
</evidence>
<dbReference type="InterPro" id="IPR015856">
    <property type="entry name" value="ABC_transpr_CbiO/EcfA_su"/>
</dbReference>
<reference evidence="12" key="1">
    <citation type="submission" date="2020-10" db="EMBL/GenBank/DDBJ databases">
        <authorList>
            <person name="Gilroy R."/>
        </authorList>
    </citation>
    <scope>NUCLEOTIDE SEQUENCE</scope>
    <source>
        <strain evidence="12">CHK176-22527</strain>
    </source>
</reference>
<dbReference type="InterPro" id="IPR030947">
    <property type="entry name" value="EcfA_1"/>
</dbReference>
<dbReference type="InterPro" id="IPR003593">
    <property type="entry name" value="AAA+_ATPase"/>
</dbReference>
<comment type="function">
    <text evidence="10">Part of an ABC transporter complex. Responsible for energy coupling to the transport system.</text>
</comment>
<sequence length="277" mass="30565">MADFIEIKNLVFEYVKDEDGQKYRALDDVSLAVEKGKFTAIIGQNGSGKSTLAKNINGLLIPTAGKVYVDGLDTSDDGNIWEVRQRVAMVFQNPDNQIVSSVVEDDVAFGPENLGIDPDEIRTRVDEALKCVDMYEHRKKAPHLLSGGQKQRVAIAGAVAMQPECIVFDEPTAMLDPRGRQEVMTIIKDLNQRGITTLLITHFMEEAAQADAVFVLDKGRIRMSGTPSQIFERADELRALSLGVPPAVDLAEKLRDRGIHIPGDVLSTDDIVRFLCQ</sequence>
<evidence type="ECO:0000256" key="7">
    <source>
        <dbReference type="ARBA" id="ARBA00022967"/>
    </source>
</evidence>
<dbReference type="GO" id="GO:0042626">
    <property type="term" value="F:ATPase-coupled transmembrane transporter activity"/>
    <property type="evidence" value="ECO:0007669"/>
    <property type="project" value="TreeGrafter"/>
</dbReference>
<dbReference type="EMBL" id="DVLX01000027">
    <property type="protein sequence ID" value="HIT99119.1"/>
    <property type="molecule type" value="Genomic_DNA"/>
</dbReference>
<evidence type="ECO:0000256" key="5">
    <source>
        <dbReference type="ARBA" id="ARBA00022741"/>
    </source>
</evidence>
<comment type="subcellular location">
    <subcellularLocation>
        <location evidence="1 10">Cell membrane</location>
        <topology evidence="1 10">Peripheral membrane protein</topology>
    </subcellularLocation>
</comment>
<dbReference type="GO" id="GO:0016887">
    <property type="term" value="F:ATP hydrolysis activity"/>
    <property type="evidence" value="ECO:0007669"/>
    <property type="project" value="InterPro"/>
</dbReference>
<keyword evidence="6 10" id="KW-0067">ATP-binding</keyword>
<dbReference type="SMART" id="SM00382">
    <property type="entry name" value="AAA"/>
    <property type="match status" value="1"/>
</dbReference>
<evidence type="ECO:0000256" key="9">
    <source>
        <dbReference type="ARBA" id="ARBA00025157"/>
    </source>
</evidence>
<evidence type="ECO:0000313" key="13">
    <source>
        <dbReference type="Proteomes" id="UP000824159"/>
    </source>
</evidence>
<evidence type="ECO:0000259" key="11">
    <source>
        <dbReference type="PROSITE" id="PS50893"/>
    </source>
</evidence>
<evidence type="ECO:0000256" key="4">
    <source>
        <dbReference type="ARBA" id="ARBA00022475"/>
    </source>
</evidence>
<dbReference type="InterPro" id="IPR017871">
    <property type="entry name" value="ABC_transporter-like_CS"/>
</dbReference>
<dbReference type="NCBIfam" id="TIGR04520">
    <property type="entry name" value="ECF_ATPase_1"/>
    <property type="match status" value="1"/>
</dbReference>
<dbReference type="InterPro" id="IPR005876">
    <property type="entry name" value="Co_trans_ATP-bd"/>
</dbReference>
<dbReference type="PROSITE" id="PS50893">
    <property type="entry name" value="ABC_TRANSPORTER_2"/>
    <property type="match status" value="1"/>
</dbReference>
<dbReference type="GO" id="GO:0005524">
    <property type="term" value="F:ATP binding"/>
    <property type="evidence" value="ECO:0007669"/>
    <property type="project" value="UniProtKB-UniRule"/>
</dbReference>
<dbReference type="InterPro" id="IPR027417">
    <property type="entry name" value="P-loop_NTPase"/>
</dbReference>
<evidence type="ECO:0000256" key="3">
    <source>
        <dbReference type="ARBA" id="ARBA00022448"/>
    </source>
</evidence>
<dbReference type="Gene3D" id="3.40.50.300">
    <property type="entry name" value="P-loop containing nucleotide triphosphate hydrolases"/>
    <property type="match status" value="1"/>
</dbReference>
<evidence type="ECO:0000256" key="6">
    <source>
        <dbReference type="ARBA" id="ARBA00022840"/>
    </source>
</evidence>
<comment type="caution">
    <text evidence="12">The sequence shown here is derived from an EMBL/GenBank/DDBJ whole genome shotgun (WGS) entry which is preliminary data.</text>
</comment>
<comment type="similarity">
    <text evidence="2 10">Belongs to the ABC transporter superfamily.</text>
</comment>
<keyword evidence="4 10" id="KW-1003">Cell membrane</keyword>
<keyword evidence="3 10" id="KW-0813">Transport</keyword>
<dbReference type="Proteomes" id="UP000824159">
    <property type="component" value="Unassembled WGS sequence"/>
</dbReference>
<feature type="domain" description="ABC transporter" evidence="11">
    <location>
        <begin position="5"/>
        <end position="243"/>
    </location>
</feature>